<accession>A0A0A9GPQ0</accession>
<dbReference type="EMBL" id="GBRH01173370">
    <property type="protein sequence ID" value="JAE24526.1"/>
    <property type="molecule type" value="Transcribed_RNA"/>
</dbReference>
<proteinExistence type="predicted"/>
<name>A0A0A9GPQ0_ARUDO</name>
<protein>
    <submittedName>
        <fullName evidence="1">Uncharacterized protein</fullName>
    </submittedName>
</protein>
<organism evidence="1">
    <name type="scientific">Arundo donax</name>
    <name type="common">Giant reed</name>
    <name type="synonym">Donax arundinaceus</name>
    <dbReference type="NCBI Taxonomy" id="35708"/>
    <lineage>
        <taxon>Eukaryota</taxon>
        <taxon>Viridiplantae</taxon>
        <taxon>Streptophyta</taxon>
        <taxon>Embryophyta</taxon>
        <taxon>Tracheophyta</taxon>
        <taxon>Spermatophyta</taxon>
        <taxon>Magnoliopsida</taxon>
        <taxon>Liliopsida</taxon>
        <taxon>Poales</taxon>
        <taxon>Poaceae</taxon>
        <taxon>PACMAD clade</taxon>
        <taxon>Arundinoideae</taxon>
        <taxon>Arundineae</taxon>
        <taxon>Arundo</taxon>
    </lineage>
</organism>
<dbReference type="AlphaFoldDB" id="A0A0A9GPQ0"/>
<reference evidence="1" key="1">
    <citation type="submission" date="2014-09" db="EMBL/GenBank/DDBJ databases">
        <authorList>
            <person name="Magalhaes I.L.F."/>
            <person name="Oliveira U."/>
            <person name="Santos F.R."/>
            <person name="Vidigal T.H.D.A."/>
            <person name="Brescovit A.D."/>
            <person name="Santos A.J."/>
        </authorList>
    </citation>
    <scope>NUCLEOTIDE SEQUENCE</scope>
    <source>
        <tissue evidence="1">Shoot tissue taken approximately 20 cm above the soil surface</tissue>
    </source>
</reference>
<reference evidence="1" key="2">
    <citation type="journal article" date="2015" name="Data Brief">
        <title>Shoot transcriptome of the giant reed, Arundo donax.</title>
        <authorList>
            <person name="Barrero R.A."/>
            <person name="Guerrero F.D."/>
            <person name="Moolhuijzen P."/>
            <person name="Goolsby J.A."/>
            <person name="Tidwell J."/>
            <person name="Bellgard S.E."/>
            <person name="Bellgard M.I."/>
        </authorList>
    </citation>
    <scope>NUCLEOTIDE SEQUENCE</scope>
    <source>
        <tissue evidence="1">Shoot tissue taken approximately 20 cm above the soil surface</tissue>
    </source>
</reference>
<sequence length="49" mass="5752">MLPIPPTLKEPQNSSSMLAITHCNHFQIEVHDYKFITNYVLTMHEDLPR</sequence>
<evidence type="ECO:0000313" key="1">
    <source>
        <dbReference type="EMBL" id="JAE24526.1"/>
    </source>
</evidence>